<organism evidence="2">
    <name type="scientific">Ixodes ricinus</name>
    <name type="common">Common tick</name>
    <name type="synonym">Acarus ricinus</name>
    <dbReference type="NCBI Taxonomy" id="34613"/>
    <lineage>
        <taxon>Eukaryota</taxon>
        <taxon>Metazoa</taxon>
        <taxon>Ecdysozoa</taxon>
        <taxon>Arthropoda</taxon>
        <taxon>Chelicerata</taxon>
        <taxon>Arachnida</taxon>
        <taxon>Acari</taxon>
        <taxon>Parasitiformes</taxon>
        <taxon>Ixodida</taxon>
        <taxon>Ixodoidea</taxon>
        <taxon>Ixodidae</taxon>
        <taxon>Ixodinae</taxon>
        <taxon>Ixodes</taxon>
    </lineage>
</organism>
<accession>A0A6B0UBQ7</accession>
<proteinExistence type="predicted"/>
<name>A0A6B0UBQ7_IXORI</name>
<keyword evidence="1" id="KW-0732">Signal</keyword>
<evidence type="ECO:0000256" key="1">
    <source>
        <dbReference type="SAM" id="SignalP"/>
    </source>
</evidence>
<dbReference type="AlphaFoldDB" id="A0A6B0UBQ7"/>
<reference evidence="2" key="1">
    <citation type="submission" date="2019-12" db="EMBL/GenBank/DDBJ databases">
        <title>An insight into the sialome of adult female Ixodes ricinus ticks feeding for 6 days.</title>
        <authorList>
            <person name="Perner J."/>
            <person name="Ribeiro J.M.C."/>
        </authorList>
    </citation>
    <scope>NUCLEOTIDE SEQUENCE</scope>
    <source>
        <strain evidence="2">Semi-engorged</strain>
        <tissue evidence="2">Salivary glands</tissue>
    </source>
</reference>
<sequence>MLFFCFVFLCGLSYESHGDERFATWSFSKRAVRVRELPFLRSFLFSVFLPGNPSHRCDREPSCGNGESSDGGAFRCACLCVCACVHVVPKIC</sequence>
<dbReference type="EMBL" id="GIFC01004514">
    <property type="protein sequence ID" value="MXU86597.1"/>
    <property type="molecule type" value="Transcribed_RNA"/>
</dbReference>
<evidence type="ECO:0000313" key="2">
    <source>
        <dbReference type="EMBL" id="MXU86597.1"/>
    </source>
</evidence>
<protein>
    <submittedName>
        <fullName evidence="2">Putative secreted protein</fullName>
    </submittedName>
</protein>
<feature type="signal peptide" evidence="1">
    <location>
        <begin position="1"/>
        <end position="18"/>
    </location>
</feature>
<feature type="chain" id="PRO_5025518080" evidence="1">
    <location>
        <begin position="19"/>
        <end position="92"/>
    </location>
</feature>